<accession>A0A2S0KFX5</accession>
<dbReference type="KEGG" id="git:C6V83_10270"/>
<keyword evidence="1" id="KW-0812">Transmembrane</keyword>
<evidence type="ECO:0000256" key="1">
    <source>
        <dbReference type="SAM" id="Phobius"/>
    </source>
</evidence>
<organism evidence="2 3">
    <name type="scientific">Gordonia iterans</name>
    <dbReference type="NCBI Taxonomy" id="1004901"/>
    <lineage>
        <taxon>Bacteria</taxon>
        <taxon>Bacillati</taxon>
        <taxon>Actinomycetota</taxon>
        <taxon>Actinomycetes</taxon>
        <taxon>Mycobacteriales</taxon>
        <taxon>Gordoniaceae</taxon>
        <taxon>Gordonia</taxon>
    </lineage>
</organism>
<dbReference type="RefSeq" id="WP_105942314.1">
    <property type="nucleotide sequence ID" value="NZ_CP027433.1"/>
</dbReference>
<reference evidence="2 3" key="1">
    <citation type="submission" date="2018-03" db="EMBL/GenBank/DDBJ databases">
        <title>Characteristics and genome of n-alkane degrading marine bacteria Gordonia iterans isolated from crude oil contaminated in Tae-an, South Korea.</title>
        <authorList>
            <person name="Lee S.-S."/>
            <person name="Kim H."/>
        </authorList>
    </citation>
    <scope>NUCLEOTIDE SEQUENCE [LARGE SCALE GENOMIC DNA]</scope>
    <source>
        <strain evidence="2 3">Co17</strain>
    </source>
</reference>
<dbReference type="AlphaFoldDB" id="A0A2S0KFX5"/>
<evidence type="ECO:0000313" key="2">
    <source>
        <dbReference type="EMBL" id="AVM00598.1"/>
    </source>
</evidence>
<proteinExistence type="predicted"/>
<evidence type="ECO:0000313" key="3">
    <source>
        <dbReference type="Proteomes" id="UP000239814"/>
    </source>
</evidence>
<feature type="transmembrane region" description="Helical" evidence="1">
    <location>
        <begin position="6"/>
        <end position="23"/>
    </location>
</feature>
<gene>
    <name evidence="2" type="ORF">C6V83_10270</name>
</gene>
<dbReference type="Proteomes" id="UP000239814">
    <property type="component" value="Chromosome"/>
</dbReference>
<dbReference type="EMBL" id="CP027433">
    <property type="protein sequence ID" value="AVM00598.1"/>
    <property type="molecule type" value="Genomic_DNA"/>
</dbReference>
<keyword evidence="1" id="KW-0472">Membrane</keyword>
<keyword evidence="3" id="KW-1185">Reference proteome</keyword>
<sequence length="63" mass="7423">MPWWANLIASVIAVALYATFWWRGDYEKLFWARGPKHFQPDEMSWPLLASPGIRSRRSRRGTS</sequence>
<protein>
    <submittedName>
        <fullName evidence="2">Uncharacterized protein</fullName>
    </submittedName>
</protein>
<name>A0A2S0KFX5_9ACTN</name>
<keyword evidence="1" id="KW-1133">Transmembrane helix</keyword>